<evidence type="ECO:0000256" key="4">
    <source>
        <dbReference type="ARBA" id="ARBA00023098"/>
    </source>
</evidence>
<keyword evidence="5" id="KW-0012">Acyltransferase</keyword>
<keyword evidence="2" id="KW-0441">Lipid A biosynthesis</keyword>
<keyword evidence="4" id="KW-0443">Lipid metabolism</keyword>
<dbReference type="AlphaFoldDB" id="X0WVS0"/>
<evidence type="ECO:0008006" key="7">
    <source>
        <dbReference type="Google" id="ProtNLM"/>
    </source>
</evidence>
<dbReference type="Gene3D" id="3.40.1390.10">
    <property type="entry name" value="MurE/MurF, N-terminal domain"/>
    <property type="match status" value="1"/>
</dbReference>
<dbReference type="GO" id="GO:0016020">
    <property type="term" value="C:membrane"/>
    <property type="evidence" value="ECO:0007669"/>
    <property type="project" value="GOC"/>
</dbReference>
<accession>X0WVS0</accession>
<feature type="non-terminal residue" evidence="6">
    <location>
        <position position="1"/>
    </location>
</feature>
<evidence type="ECO:0000256" key="3">
    <source>
        <dbReference type="ARBA" id="ARBA00022679"/>
    </source>
</evidence>
<dbReference type="EMBL" id="BARS01047566">
    <property type="protein sequence ID" value="GAG28518.1"/>
    <property type="molecule type" value="Genomic_DNA"/>
</dbReference>
<dbReference type="PANTHER" id="PTHR43378:SF2">
    <property type="entry name" value="UDP-3-O-ACYLGLUCOSAMINE N-ACYLTRANSFERASE 1, MITOCHONDRIAL-RELATED"/>
    <property type="match status" value="1"/>
</dbReference>
<dbReference type="Gene3D" id="2.160.10.10">
    <property type="entry name" value="Hexapeptide repeat proteins"/>
    <property type="match status" value="2"/>
</dbReference>
<dbReference type="GO" id="GO:0009245">
    <property type="term" value="P:lipid A biosynthetic process"/>
    <property type="evidence" value="ECO:0007669"/>
    <property type="project" value="UniProtKB-KW"/>
</dbReference>
<dbReference type="GO" id="GO:0016410">
    <property type="term" value="F:N-acyltransferase activity"/>
    <property type="evidence" value="ECO:0007669"/>
    <property type="project" value="InterPro"/>
</dbReference>
<organism evidence="6">
    <name type="scientific">marine sediment metagenome</name>
    <dbReference type="NCBI Taxonomy" id="412755"/>
    <lineage>
        <taxon>unclassified sequences</taxon>
        <taxon>metagenomes</taxon>
        <taxon>ecological metagenomes</taxon>
    </lineage>
</organism>
<dbReference type="SUPFAM" id="SSF51161">
    <property type="entry name" value="Trimeric LpxA-like enzymes"/>
    <property type="match status" value="1"/>
</dbReference>
<dbReference type="PANTHER" id="PTHR43378">
    <property type="entry name" value="UDP-3-O-ACYLGLUCOSAMINE N-ACYLTRANSFERASE"/>
    <property type="match status" value="1"/>
</dbReference>
<protein>
    <recommendedName>
        <fullName evidence="7">UDP-3-O-[3-hydroxymyristoyl] glucosamine N-acyltransferase non-repeat region domain-containing protein</fullName>
    </recommendedName>
</protein>
<keyword evidence="1" id="KW-0444">Lipid biosynthesis</keyword>
<proteinExistence type="predicted"/>
<reference evidence="6" key="1">
    <citation type="journal article" date="2014" name="Front. Microbiol.">
        <title>High frequency of phylogenetically diverse reductive dehalogenase-homologous genes in deep subseafloor sedimentary metagenomes.</title>
        <authorList>
            <person name="Kawai M."/>
            <person name="Futagami T."/>
            <person name="Toyoda A."/>
            <person name="Takaki Y."/>
            <person name="Nishi S."/>
            <person name="Hori S."/>
            <person name="Arai W."/>
            <person name="Tsubouchi T."/>
            <person name="Morono Y."/>
            <person name="Uchiyama I."/>
            <person name="Ito T."/>
            <person name="Fujiyama A."/>
            <person name="Inagaki F."/>
            <person name="Takami H."/>
        </authorList>
    </citation>
    <scope>NUCLEOTIDE SEQUENCE</scope>
    <source>
        <strain evidence="6">Expedition CK06-06</strain>
    </source>
</reference>
<dbReference type="InterPro" id="IPR007691">
    <property type="entry name" value="LpxD"/>
</dbReference>
<feature type="non-terminal residue" evidence="6">
    <location>
        <position position="245"/>
    </location>
</feature>
<evidence type="ECO:0000313" key="6">
    <source>
        <dbReference type="EMBL" id="GAG28518.1"/>
    </source>
</evidence>
<dbReference type="InterPro" id="IPR011004">
    <property type="entry name" value="Trimer_LpxA-like_sf"/>
</dbReference>
<keyword evidence="3" id="KW-0808">Transferase</keyword>
<evidence type="ECO:0000256" key="5">
    <source>
        <dbReference type="ARBA" id="ARBA00023315"/>
    </source>
</evidence>
<evidence type="ECO:0000256" key="2">
    <source>
        <dbReference type="ARBA" id="ARBA00022556"/>
    </source>
</evidence>
<sequence>SSKPTSLTSRVVAVLECRSDDVWRVIPGATIIGNPSATITHPAAIHEAGEFSLSWLRAGRTVPKHWQGAALIVAEHTVGNFSTHQALIVCRNPRIGLGYALRELFADLVARKRVIQGSGVRLHPTAVIGQRGNSLEWDDVRWFRIPAVAGVVIEDDVTIGAMVTIVRGVLADTIIGAGTDVCNHVNVGHGARIGRHCVLAPFAAIGGSAVLGERVKVWQHAAIKNGVKIGDRAVIGQSANVLCDV</sequence>
<name>X0WVS0_9ZZZZ</name>
<evidence type="ECO:0000256" key="1">
    <source>
        <dbReference type="ARBA" id="ARBA00022516"/>
    </source>
</evidence>
<comment type="caution">
    <text evidence="6">The sequence shown here is derived from an EMBL/GenBank/DDBJ whole genome shotgun (WGS) entry which is preliminary data.</text>
</comment>
<gene>
    <name evidence="6" type="ORF">S01H1_71431</name>
</gene>